<comment type="caution">
    <text evidence="1">The sequence shown here is derived from an EMBL/GenBank/DDBJ whole genome shotgun (WGS) entry which is preliminary data.</text>
</comment>
<accession>A0AAV7PS66</accession>
<reference evidence="1" key="1">
    <citation type="journal article" date="2022" name="bioRxiv">
        <title>Sequencing and chromosome-scale assembly of the giantPleurodeles waltlgenome.</title>
        <authorList>
            <person name="Brown T."/>
            <person name="Elewa A."/>
            <person name="Iarovenko S."/>
            <person name="Subramanian E."/>
            <person name="Araus A.J."/>
            <person name="Petzold A."/>
            <person name="Susuki M."/>
            <person name="Suzuki K.-i.T."/>
            <person name="Hayashi T."/>
            <person name="Toyoda A."/>
            <person name="Oliveira C."/>
            <person name="Osipova E."/>
            <person name="Leigh N.D."/>
            <person name="Simon A."/>
            <person name="Yun M.H."/>
        </authorList>
    </citation>
    <scope>NUCLEOTIDE SEQUENCE</scope>
    <source>
        <strain evidence="1">20211129_DDA</strain>
        <tissue evidence="1">Liver</tissue>
    </source>
</reference>
<protein>
    <submittedName>
        <fullName evidence="1">Uncharacterized protein</fullName>
    </submittedName>
</protein>
<evidence type="ECO:0000313" key="1">
    <source>
        <dbReference type="EMBL" id="KAJ1130694.1"/>
    </source>
</evidence>
<sequence length="140" mass="15651">MRTLQRLLLREKQLAAFFADESGLSLGLLQETKGVLRGRHWDRLRLQRGLMQAPRQLRNDLPGAAPRSASAPLLQEFCCGDAAQAGLCGLLAWSCGSGSPWSSSAKQSYNKDGELRLPWHPWYFSNTLKLGDDASDRNWH</sequence>
<dbReference type="AlphaFoldDB" id="A0AAV7PS66"/>
<name>A0AAV7PS66_PLEWA</name>
<organism evidence="1 2">
    <name type="scientific">Pleurodeles waltl</name>
    <name type="common">Iberian ribbed newt</name>
    <dbReference type="NCBI Taxonomy" id="8319"/>
    <lineage>
        <taxon>Eukaryota</taxon>
        <taxon>Metazoa</taxon>
        <taxon>Chordata</taxon>
        <taxon>Craniata</taxon>
        <taxon>Vertebrata</taxon>
        <taxon>Euteleostomi</taxon>
        <taxon>Amphibia</taxon>
        <taxon>Batrachia</taxon>
        <taxon>Caudata</taxon>
        <taxon>Salamandroidea</taxon>
        <taxon>Salamandridae</taxon>
        <taxon>Pleurodelinae</taxon>
        <taxon>Pleurodeles</taxon>
    </lineage>
</organism>
<evidence type="ECO:0000313" key="2">
    <source>
        <dbReference type="Proteomes" id="UP001066276"/>
    </source>
</evidence>
<proteinExistence type="predicted"/>
<keyword evidence="2" id="KW-1185">Reference proteome</keyword>
<dbReference type="EMBL" id="JANPWB010000011">
    <property type="protein sequence ID" value="KAJ1130694.1"/>
    <property type="molecule type" value="Genomic_DNA"/>
</dbReference>
<gene>
    <name evidence="1" type="ORF">NDU88_009044</name>
</gene>
<dbReference type="Proteomes" id="UP001066276">
    <property type="component" value="Chromosome 7"/>
</dbReference>